<reference evidence="1 2" key="1">
    <citation type="journal article" date="2015" name="Genome Announc.">
        <title>Complete genome sequence of Vibrio alginolyticus ATCC 17749.</title>
        <authorList>
            <person name="Liu X.F."/>
            <person name="Cao Y."/>
            <person name="Zhang H.L."/>
            <person name="Chen Y.J."/>
            <person name="Hu C.J."/>
        </authorList>
    </citation>
    <scope>NUCLEOTIDE SEQUENCE [LARGE SCALE GENOMIC DNA]</scope>
    <source>
        <strain evidence="2">ATCC 17749 / DSM 2171 / NBRC 15630 / NCIMB 1903 / NCTC 12160 / XII-53</strain>
    </source>
</reference>
<proteinExistence type="predicted"/>
<dbReference type="Proteomes" id="UP000016714">
    <property type="component" value="Chromosome 1"/>
</dbReference>
<dbReference type="RefSeq" id="WP_017819996.1">
    <property type="nucleotide sequence ID" value="NC_022349.1"/>
</dbReference>
<dbReference type="KEGG" id="vag:N646_0008"/>
<gene>
    <name evidence="1" type="ORF">N646_0008</name>
</gene>
<dbReference type="EMBL" id="CP006718">
    <property type="protein sequence ID" value="AGV15841.1"/>
    <property type="molecule type" value="Genomic_DNA"/>
</dbReference>
<keyword evidence="1" id="KW-0436">Ligase</keyword>
<protein>
    <submittedName>
        <fullName evidence="1">O-succinylbenzoic acid--CoA ligase</fullName>
    </submittedName>
</protein>
<dbReference type="HOGENOM" id="CLU_206046_0_0_6"/>
<evidence type="ECO:0000313" key="2">
    <source>
        <dbReference type="Proteomes" id="UP000016714"/>
    </source>
</evidence>
<sequence length="62" mass="6693">MAKLVLIAAVALQISIAISSEGLARSLAELTVFLNAIALVVIYKNSKREIPSPQRDKQTTNI</sequence>
<name>A0A2I3BXP5_VIBAX</name>
<organism evidence="1 2">
    <name type="scientific">Vibrio alginolyticus (strain ATCC 17749 / DSM 2171 / NBRC 15630 / NCIMB 1903 / NCTC 12160 / XII-53)</name>
    <dbReference type="NCBI Taxonomy" id="1219076"/>
    <lineage>
        <taxon>Bacteria</taxon>
        <taxon>Pseudomonadati</taxon>
        <taxon>Pseudomonadota</taxon>
        <taxon>Gammaproteobacteria</taxon>
        <taxon>Vibrionales</taxon>
        <taxon>Vibrionaceae</taxon>
        <taxon>Vibrio</taxon>
    </lineage>
</organism>
<dbReference type="AlphaFoldDB" id="A0A2I3BXP5"/>
<evidence type="ECO:0000313" key="1">
    <source>
        <dbReference type="EMBL" id="AGV15841.1"/>
    </source>
</evidence>
<dbReference type="GO" id="GO:0016874">
    <property type="term" value="F:ligase activity"/>
    <property type="evidence" value="ECO:0007669"/>
    <property type="project" value="UniProtKB-KW"/>
</dbReference>
<accession>A0A2I3BXP5</accession>